<dbReference type="Proteomes" id="UP000298681">
    <property type="component" value="Unassembled WGS sequence"/>
</dbReference>
<name>A0A4Z1RAC9_9GAMM</name>
<evidence type="ECO:0000313" key="2">
    <source>
        <dbReference type="EMBL" id="TKS53678.1"/>
    </source>
</evidence>
<sequence>MRLFLAIRAGDNGVARDRIQVSPAFPIPLVLRMPARSSPGWLPLACAGAALMLMVVTAAAGTLWWPGLSHTGHPLALPGADGVPRAAAYNALVFVLPGGLACLLACWRYNALPGTAGWGARIGARLLLLAGIAWAAQGIFALDLRELDGRNGQLHAAAWMCWWLAAASGLVLLAMQERRGRWADAVTAVLLVLLALLPYWPWPAGLSQRLAALVWFGGWLGWPVREWRGSGLR</sequence>
<feature type="transmembrane region" description="Helical" evidence="1">
    <location>
        <begin position="182"/>
        <end position="200"/>
    </location>
</feature>
<feature type="transmembrane region" description="Helical" evidence="1">
    <location>
        <begin position="154"/>
        <end position="175"/>
    </location>
</feature>
<dbReference type="InterPro" id="IPR009339">
    <property type="entry name" value="DUF998"/>
</dbReference>
<reference evidence="2 3" key="1">
    <citation type="submission" date="2019-01" db="EMBL/GenBank/DDBJ databases">
        <authorList>
            <person name="Zhang S."/>
        </authorList>
    </citation>
    <scope>NUCLEOTIDE SEQUENCE [LARGE SCALE GENOMIC DNA]</scope>
    <source>
        <strain evidence="2 3">1626</strain>
    </source>
</reference>
<proteinExistence type="predicted"/>
<protein>
    <submittedName>
        <fullName evidence="2">DUF998 domain-containing protein</fullName>
    </submittedName>
</protein>
<keyword evidence="1" id="KW-1133">Transmembrane helix</keyword>
<dbReference type="EMBL" id="SPUH01000001">
    <property type="protein sequence ID" value="TKS53678.1"/>
    <property type="molecule type" value="Genomic_DNA"/>
</dbReference>
<feature type="transmembrane region" description="Helical" evidence="1">
    <location>
        <begin position="41"/>
        <end position="66"/>
    </location>
</feature>
<accession>A0A4Z1RAC9</accession>
<evidence type="ECO:0000313" key="3">
    <source>
        <dbReference type="Proteomes" id="UP000298681"/>
    </source>
</evidence>
<evidence type="ECO:0000256" key="1">
    <source>
        <dbReference type="SAM" id="Phobius"/>
    </source>
</evidence>
<feature type="transmembrane region" description="Helical" evidence="1">
    <location>
        <begin position="122"/>
        <end position="142"/>
    </location>
</feature>
<dbReference type="Pfam" id="PF06197">
    <property type="entry name" value="DUF998"/>
    <property type="match status" value="1"/>
</dbReference>
<organism evidence="2 3">
    <name type="scientific">Luteimonas yindakuii</name>
    <dbReference type="NCBI Taxonomy" id="2565782"/>
    <lineage>
        <taxon>Bacteria</taxon>
        <taxon>Pseudomonadati</taxon>
        <taxon>Pseudomonadota</taxon>
        <taxon>Gammaproteobacteria</taxon>
        <taxon>Lysobacterales</taxon>
        <taxon>Lysobacteraceae</taxon>
        <taxon>Luteimonas</taxon>
    </lineage>
</organism>
<keyword evidence="1" id="KW-0472">Membrane</keyword>
<keyword evidence="1" id="KW-0812">Transmembrane</keyword>
<dbReference type="AlphaFoldDB" id="A0A4Z1RAC9"/>
<feature type="transmembrane region" description="Helical" evidence="1">
    <location>
        <begin position="86"/>
        <end position="110"/>
    </location>
</feature>
<comment type="caution">
    <text evidence="2">The sequence shown here is derived from an EMBL/GenBank/DDBJ whole genome shotgun (WGS) entry which is preliminary data.</text>
</comment>
<gene>
    <name evidence="2" type="ORF">E4582_02085</name>
</gene>
<keyword evidence="3" id="KW-1185">Reference proteome</keyword>